<protein>
    <submittedName>
        <fullName evidence="3">ATP-binding protein</fullName>
    </submittedName>
</protein>
<feature type="transmembrane region" description="Helical" evidence="2">
    <location>
        <begin position="161"/>
        <end position="182"/>
    </location>
</feature>
<evidence type="ECO:0000256" key="1">
    <source>
        <dbReference type="SAM" id="MobiDB-lite"/>
    </source>
</evidence>
<feature type="compositionally biased region" description="Pro residues" evidence="1">
    <location>
        <begin position="456"/>
        <end position="485"/>
    </location>
</feature>
<dbReference type="EMBL" id="JADPRT010000013">
    <property type="protein sequence ID" value="MBF9071767.1"/>
    <property type="molecule type" value="Genomic_DNA"/>
</dbReference>
<feature type="transmembrane region" description="Helical" evidence="2">
    <location>
        <begin position="99"/>
        <end position="124"/>
    </location>
</feature>
<evidence type="ECO:0000313" key="3">
    <source>
        <dbReference type="EMBL" id="MBF9071767.1"/>
    </source>
</evidence>
<gene>
    <name evidence="3" type="ORF">I2501_27460</name>
</gene>
<dbReference type="Proteomes" id="UP000657385">
    <property type="component" value="Unassembled WGS sequence"/>
</dbReference>
<keyword evidence="2" id="KW-1133">Transmembrane helix</keyword>
<feature type="transmembrane region" description="Helical" evidence="2">
    <location>
        <begin position="222"/>
        <end position="242"/>
    </location>
</feature>
<keyword evidence="3" id="KW-0547">Nucleotide-binding</keyword>
<dbReference type="AlphaFoldDB" id="A0A931B938"/>
<sequence>MGFCDIPGMGVLCGPITDGLTSSVTGSIGNWIASSIGDLATSGVDLATKGINATTAIDLNSDWFRHNYELLLPIGLTVTVLTFILQLIRAAWRRDGNALAQAVTGTFSGVLFAFAAIALTSVAITVTDALSDGLFQAAGTSVDDSIRRLVKVSEISSTSGLGWVVAAVVAAGCAIGTFLYWGMMMLRKVTVLVLVALAVFAGAGGGWEAAQRWRRGWIEATATVVFSKLLITIVFLIGVSAIGQSKTTDGVGALSDMLAGLTVMALVLMCPFAIYRFVHWAGDPQHADLHQSTAMGLSNAAGKAQKAYGTARTAATGATGAGAAAAGAAAGSGSAAGDTAGNLQGPEGENAEQEPSSAKAASFRFNSRTGAGGDGGRSLYAGRPGDGGTPLFTRPGHTPAPAAADGAEPGSSPANASVALGTGEADAAPPGRLVVFPGPAPQGSTGSATASTAPPGVAPVPAGPTAPAGPPPASVLPPPEPPTGR</sequence>
<evidence type="ECO:0000313" key="4">
    <source>
        <dbReference type="Proteomes" id="UP000657385"/>
    </source>
</evidence>
<accession>A0A931B938</accession>
<keyword evidence="2" id="KW-0812">Transmembrane</keyword>
<feature type="transmembrane region" description="Helical" evidence="2">
    <location>
        <begin position="189"/>
        <end position="210"/>
    </location>
</feature>
<organism evidence="3 4">
    <name type="scientific">Streptacidiphilus fuscans</name>
    <dbReference type="NCBI Taxonomy" id="2789292"/>
    <lineage>
        <taxon>Bacteria</taxon>
        <taxon>Bacillati</taxon>
        <taxon>Actinomycetota</taxon>
        <taxon>Actinomycetes</taxon>
        <taxon>Kitasatosporales</taxon>
        <taxon>Streptomycetaceae</taxon>
        <taxon>Streptacidiphilus</taxon>
    </lineage>
</organism>
<evidence type="ECO:0000256" key="2">
    <source>
        <dbReference type="SAM" id="Phobius"/>
    </source>
</evidence>
<dbReference type="RefSeq" id="WP_196196939.1">
    <property type="nucleotide sequence ID" value="NZ_JADPRT010000013.1"/>
</dbReference>
<keyword evidence="3" id="KW-0067">ATP-binding</keyword>
<feature type="transmembrane region" description="Helical" evidence="2">
    <location>
        <begin position="70"/>
        <end position="92"/>
    </location>
</feature>
<keyword evidence="4" id="KW-1185">Reference proteome</keyword>
<comment type="caution">
    <text evidence="3">The sequence shown here is derived from an EMBL/GenBank/DDBJ whole genome shotgun (WGS) entry which is preliminary data.</text>
</comment>
<keyword evidence="2" id="KW-0472">Membrane</keyword>
<feature type="transmembrane region" description="Helical" evidence="2">
    <location>
        <begin position="254"/>
        <end position="275"/>
    </location>
</feature>
<dbReference type="GO" id="GO:0005524">
    <property type="term" value="F:ATP binding"/>
    <property type="evidence" value="ECO:0007669"/>
    <property type="project" value="UniProtKB-KW"/>
</dbReference>
<reference evidence="3" key="1">
    <citation type="submission" date="2020-11" db="EMBL/GenBank/DDBJ databases">
        <title>Isolation and identification of active actinomycetes.</title>
        <authorList>
            <person name="Yu B."/>
        </authorList>
    </citation>
    <scope>NUCLEOTIDE SEQUENCE</scope>
    <source>
        <strain evidence="3">NEAU-YB345</strain>
    </source>
</reference>
<name>A0A931B938_9ACTN</name>
<proteinExistence type="predicted"/>
<feature type="compositionally biased region" description="Low complexity" evidence="1">
    <location>
        <begin position="329"/>
        <end position="341"/>
    </location>
</feature>
<feature type="region of interest" description="Disordered" evidence="1">
    <location>
        <begin position="329"/>
        <end position="485"/>
    </location>
</feature>
<feature type="compositionally biased region" description="Low complexity" evidence="1">
    <location>
        <begin position="399"/>
        <end position="414"/>
    </location>
</feature>